<accession>A0ABV0LTZ9</accession>
<dbReference type="InterPro" id="IPR043128">
    <property type="entry name" value="Rev_trsase/Diguanyl_cyclase"/>
</dbReference>
<dbReference type="GO" id="GO:0052621">
    <property type="term" value="F:diguanylate cyclase activity"/>
    <property type="evidence" value="ECO:0007669"/>
    <property type="project" value="UniProtKB-EC"/>
</dbReference>
<dbReference type="Proteomes" id="UP001440984">
    <property type="component" value="Unassembled WGS sequence"/>
</dbReference>
<dbReference type="InterPro" id="IPR029787">
    <property type="entry name" value="Nucleotide_cyclase"/>
</dbReference>
<dbReference type="NCBIfam" id="TIGR00254">
    <property type="entry name" value="GGDEF"/>
    <property type="match status" value="1"/>
</dbReference>
<keyword evidence="1" id="KW-0812">Transmembrane</keyword>
<feature type="transmembrane region" description="Helical" evidence="1">
    <location>
        <begin position="21"/>
        <end position="42"/>
    </location>
</feature>
<dbReference type="PANTHER" id="PTHR45138">
    <property type="entry name" value="REGULATORY COMPONENTS OF SENSORY TRANSDUCTION SYSTEM"/>
    <property type="match status" value="1"/>
</dbReference>
<gene>
    <name evidence="3" type="ORF">ABJI51_40390</name>
</gene>
<dbReference type="SMART" id="SM00267">
    <property type="entry name" value="GGDEF"/>
    <property type="match status" value="1"/>
</dbReference>
<dbReference type="CDD" id="cd01949">
    <property type="entry name" value="GGDEF"/>
    <property type="match status" value="1"/>
</dbReference>
<feature type="transmembrane region" description="Helical" evidence="1">
    <location>
        <begin position="214"/>
        <end position="244"/>
    </location>
</feature>
<feature type="transmembrane region" description="Helical" evidence="1">
    <location>
        <begin position="131"/>
        <end position="154"/>
    </location>
</feature>
<keyword evidence="4" id="KW-1185">Reference proteome</keyword>
<keyword evidence="1" id="KW-0472">Membrane</keyword>
<dbReference type="Gene3D" id="3.30.70.270">
    <property type="match status" value="1"/>
</dbReference>
<keyword evidence="1" id="KW-1133">Transmembrane helix</keyword>
<keyword evidence="3" id="KW-0808">Transferase</keyword>
<feature type="transmembrane region" description="Helical" evidence="1">
    <location>
        <begin position="166"/>
        <end position="194"/>
    </location>
</feature>
<dbReference type="PROSITE" id="PS50887">
    <property type="entry name" value="GGDEF"/>
    <property type="match status" value="1"/>
</dbReference>
<dbReference type="InterPro" id="IPR000160">
    <property type="entry name" value="GGDEF_dom"/>
</dbReference>
<proteinExistence type="predicted"/>
<dbReference type="RefSeq" id="WP_348956616.1">
    <property type="nucleotide sequence ID" value="NZ_JBDZYD010000020.1"/>
</dbReference>
<evidence type="ECO:0000313" key="3">
    <source>
        <dbReference type="EMBL" id="MEQ0565374.1"/>
    </source>
</evidence>
<dbReference type="EC" id="2.7.7.65" evidence="3"/>
<evidence type="ECO:0000313" key="4">
    <source>
        <dbReference type="Proteomes" id="UP001440984"/>
    </source>
</evidence>
<dbReference type="PANTHER" id="PTHR45138:SF9">
    <property type="entry name" value="DIGUANYLATE CYCLASE DGCM-RELATED"/>
    <property type="match status" value="1"/>
</dbReference>
<evidence type="ECO:0000256" key="1">
    <source>
        <dbReference type="SAM" id="Phobius"/>
    </source>
</evidence>
<keyword evidence="3" id="KW-0548">Nucleotidyltransferase</keyword>
<dbReference type="Pfam" id="PF00990">
    <property type="entry name" value="GGDEF"/>
    <property type="match status" value="1"/>
</dbReference>
<evidence type="ECO:0000259" key="2">
    <source>
        <dbReference type="PROSITE" id="PS50887"/>
    </source>
</evidence>
<comment type="caution">
    <text evidence="3">The sequence shown here is derived from an EMBL/GenBank/DDBJ whole genome shotgun (WGS) entry which is preliminary data.</text>
</comment>
<sequence length="433" mass="45727">MRFGRRRSGWALRAMPAPVQAYVVAVVSLALVAGTATAFTVAVDGADVLRWGVLAAAAAVHIELTRHVERQREYLRVAGAPYIDLKSVWSFAALIVLPPALASAMVVWTYAFAWWRIWPSGRPVPLYRWTFSAATVLIATQAVVAVLAVGLHHYPGPPAAAPGPGLVDMAVLAGAGLLRWFVNTALVYVALVLSTPDVTARTLFSNAGEYVLEAGALALGALAASLVATAPVLLAAVVIVLVALHRGLLLGQFQLQSRLDAKTALASPSWWSQATGKLLATARAHATGLGILMLDIDRFKAINDTHGHPAGDHVLRAVADAIRGEIRHEDVAGRWGGEEFAITIPGVADEATLLAIAERIRRRIAVLDLTEFTGTAPPPPAAEARITVSIGAARYPAPGVDTVDDLVRAADAALYRAKATGRDRVCLADPGPR</sequence>
<name>A0ABV0LTZ9_9PSEU</name>
<dbReference type="InterPro" id="IPR050469">
    <property type="entry name" value="Diguanylate_Cyclase"/>
</dbReference>
<organism evidence="3 4">
    <name type="scientific">Amycolatopsis melonis</name>
    <dbReference type="NCBI Taxonomy" id="3156488"/>
    <lineage>
        <taxon>Bacteria</taxon>
        <taxon>Bacillati</taxon>
        <taxon>Actinomycetota</taxon>
        <taxon>Actinomycetes</taxon>
        <taxon>Pseudonocardiales</taxon>
        <taxon>Pseudonocardiaceae</taxon>
        <taxon>Amycolatopsis</taxon>
    </lineage>
</organism>
<dbReference type="EMBL" id="JBDZYD010000020">
    <property type="protein sequence ID" value="MEQ0565374.1"/>
    <property type="molecule type" value="Genomic_DNA"/>
</dbReference>
<protein>
    <submittedName>
        <fullName evidence="3">GGDEF domain-containing protein</fullName>
        <ecNumber evidence="3">2.7.7.65</ecNumber>
    </submittedName>
</protein>
<feature type="domain" description="GGDEF" evidence="2">
    <location>
        <begin position="287"/>
        <end position="430"/>
    </location>
</feature>
<feature type="transmembrane region" description="Helical" evidence="1">
    <location>
        <begin position="88"/>
        <end position="111"/>
    </location>
</feature>
<dbReference type="SUPFAM" id="SSF55073">
    <property type="entry name" value="Nucleotide cyclase"/>
    <property type="match status" value="1"/>
</dbReference>
<reference evidence="3 4" key="1">
    <citation type="submission" date="2024-05" db="EMBL/GenBank/DDBJ databases">
        <authorList>
            <person name="Zhao H."/>
            <person name="Xu Y."/>
            <person name="Lin S."/>
            <person name="Spain J.C."/>
            <person name="Zhou N.-Y."/>
        </authorList>
    </citation>
    <scope>NUCLEOTIDE SEQUENCE [LARGE SCALE GENOMIC DNA]</scope>
    <source>
        <strain evidence="3 4">NEAU-NG30</strain>
    </source>
</reference>